<dbReference type="SUPFAM" id="SSF52922">
    <property type="entry name" value="TK C-terminal domain-like"/>
    <property type="match status" value="1"/>
</dbReference>
<dbReference type="SMART" id="SM00861">
    <property type="entry name" value="Transket_pyr"/>
    <property type="match status" value="1"/>
</dbReference>
<evidence type="ECO:0000256" key="3">
    <source>
        <dbReference type="ARBA" id="ARBA00023052"/>
    </source>
</evidence>
<evidence type="ECO:0000256" key="1">
    <source>
        <dbReference type="ARBA" id="ARBA00001964"/>
    </source>
</evidence>
<dbReference type="FunFam" id="3.40.50.970:FF:000129">
    <property type="entry name" value="Transketolase"/>
    <property type="match status" value="1"/>
</dbReference>
<organism evidence="5 6">
    <name type="scientific">Bulleidia extructa W1219</name>
    <dbReference type="NCBI Taxonomy" id="679192"/>
    <lineage>
        <taxon>Bacteria</taxon>
        <taxon>Bacillati</taxon>
        <taxon>Bacillota</taxon>
        <taxon>Erysipelotrichia</taxon>
        <taxon>Erysipelotrichales</taxon>
        <taxon>Erysipelotrichaceae</taxon>
        <taxon>Bulleidia</taxon>
    </lineage>
</organism>
<dbReference type="PANTHER" id="PTHR43825:SF1">
    <property type="entry name" value="TRANSKETOLASE-LIKE PYRIMIDINE-BINDING DOMAIN-CONTAINING PROTEIN"/>
    <property type="match status" value="1"/>
</dbReference>
<keyword evidence="6" id="KW-1185">Reference proteome</keyword>
<dbReference type="PANTHER" id="PTHR43825">
    <property type="entry name" value="PYRUVATE DEHYDROGENASE E1 COMPONENT"/>
    <property type="match status" value="1"/>
</dbReference>
<comment type="cofactor">
    <cofactor evidence="1">
        <name>thiamine diphosphate</name>
        <dbReference type="ChEBI" id="CHEBI:58937"/>
    </cofactor>
</comment>
<protein>
    <submittedName>
        <fullName evidence="5">Transketolase, pyridine binding domain protein</fullName>
    </submittedName>
</protein>
<dbReference type="Proteomes" id="UP000005017">
    <property type="component" value="Unassembled WGS sequence"/>
</dbReference>
<dbReference type="Gene3D" id="3.40.50.920">
    <property type="match status" value="1"/>
</dbReference>
<evidence type="ECO:0000313" key="6">
    <source>
        <dbReference type="Proteomes" id="UP000005017"/>
    </source>
</evidence>
<dbReference type="EMBL" id="ADFR01000002">
    <property type="protein sequence ID" value="EFC06296.1"/>
    <property type="molecule type" value="Genomic_DNA"/>
</dbReference>
<name>D2MMM0_9FIRM</name>
<dbReference type="AlphaFoldDB" id="D2MMM0"/>
<proteinExistence type="inferred from homology"/>
<evidence type="ECO:0000313" key="5">
    <source>
        <dbReference type="EMBL" id="EFC06296.1"/>
    </source>
</evidence>
<dbReference type="OrthoDB" id="8732661at2"/>
<dbReference type="eggNOG" id="COG3958">
    <property type="taxonomic scope" value="Bacteria"/>
</dbReference>
<keyword evidence="3" id="KW-0786">Thiamine pyrophosphate</keyword>
<dbReference type="Pfam" id="PF02779">
    <property type="entry name" value="Transket_pyr"/>
    <property type="match status" value="1"/>
</dbReference>
<dbReference type="CDD" id="cd07033">
    <property type="entry name" value="TPP_PYR_DXS_TK_like"/>
    <property type="match status" value="1"/>
</dbReference>
<dbReference type="InterPro" id="IPR033248">
    <property type="entry name" value="Transketolase_C"/>
</dbReference>
<comment type="caution">
    <text evidence="5">The sequence shown here is derived from an EMBL/GenBank/DDBJ whole genome shotgun (WGS) entry which is preliminary data.</text>
</comment>
<evidence type="ECO:0000256" key="2">
    <source>
        <dbReference type="ARBA" id="ARBA00007131"/>
    </source>
</evidence>
<dbReference type="Gene3D" id="3.40.50.970">
    <property type="match status" value="1"/>
</dbReference>
<dbReference type="InterPro" id="IPR051157">
    <property type="entry name" value="PDH/Transketolase"/>
</dbReference>
<comment type="similarity">
    <text evidence="2">Belongs to the transketolase family.</text>
</comment>
<feature type="domain" description="Transketolase-like pyrimidine-binding" evidence="4">
    <location>
        <begin position="3"/>
        <end position="168"/>
    </location>
</feature>
<accession>D2MMM0</accession>
<dbReference type="InterPro" id="IPR005475">
    <property type="entry name" value="Transketolase-like_Pyr-bd"/>
</dbReference>
<reference evidence="6" key="1">
    <citation type="submission" date="2009-12" db="EMBL/GenBank/DDBJ databases">
        <title>Sequence of Clostridiales genomosp. BVAB3 str. UPII9-5.</title>
        <authorList>
            <person name="Madupu R."/>
            <person name="Durkin A.S."/>
            <person name="Torralba M."/>
            <person name="Methe B."/>
            <person name="Sutton G.G."/>
            <person name="Strausberg R.L."/>
            <person name="Nelson K.E."/>
        </authorList>
    </citation>
    <scope>NUCLEOTIDE SEQUENCE [LARGE SCALE GENOMIC DNA]</scope>
    <source>
        <strain evidence="6">W1219</strain>
    </source>
</reference>
<dbReference type="Pfam" id="PF02780">
    <property type="entry name" value="Transketolase_C"/>
    <property type="match status" value="1"/>
</dbReference>
<dbReference type="RefSeq" id="WP_006626641.1">
    <property type="nucleotide sequence ID" value="NZ_ADFR01000002.1"/>
</dbReference>
<evidence type="ECO:0000259" key="4">
    <source>
        <dbReference type="SMART" id="SM00861"/>
    </source>
</evidence>
<gene>
    <name evidence="5" type="ORF">HMPREF9013_1003</name>
</gene>
<dbReference type="InterPro" id="IPR009014">
    <property type="entry name" value="Transketo_C/PFOR_II"/>
</dbReference>
<sequence length="308" mass="33380">MGKATREAYGEALAELVQENQKIVVLDADLAGSTKTSLAKKAVPERFFDMGIAEANMIGHAAGFATSGYTAFASSFAMFCTGRAWEQVRNSVAYPHLNVKICGTHAGISVGEDGVSHQAIEDIALMRVIPEMEVYVPCDAAETKAVIRYISTTKNPTYVRLGRSSVNDVYDEKEVFDFSKPKIIKEGKDAVIFACGAMVQSSLEAAKKLQEEGKEISVVDVCAIKPCSEEEITKILKQFEQVFTAEEHNVIGGLGGLIAEISTKSCPRIIHRIGMQDCFAESGSATALMNKYKLDGDGVYEEVKAVLK</sequence>
<dbReference type="STRING" id="679192.HMPREF9013_1003"/>
<dbReference type="SUPFAM" id="SSF52518">
    <property type="entry name" value="Thiamin diphosphate-binding fold (THDP-binding)"/>
    <property type="match status" value="1"/>
</dbReference>
<dbReference type="InterPro" id="IPR029061">
    <property type="entry name" value="THDP-binding"/>
</dbReference>